<dbReference type="Gene3D" id="2.10.25.10">
    <property type="entry name" value="Laminin"/>
    <property type="match status" value="1"/>
</dbReference>
<feature type="compositionally biased region" description="Low complexity" evidence="4">
    <location>
        <begin position="205"/>
        <end position="221"/>
    </location>
</feature>
<protein>
    <recommendedName>
        <fullName evidence="5">EGF-like domain-containing protein</fullName>
    </recommendedName>
</protein>
<dbReference type="Proteomes" id="UP000253551">
    <property type="component" value="Unassembled WGS sequence"/>
</dbReference>
<dbReference type="Pfam" id="PF09750">
    <property type="entry name" value="DRY_EERY"/>
    <property type="match status" value="1"/>
</dbReference>
<dbReference type="InterPro" id="IPR024382">
    <property type="entry name" value="Vps3844_C"/>
</dbReference>
<feature type="non-terminal residue" evidence="6">
    <location>
        <position position="1"/>
    </location>
</feature>
<dbReference type="OrthoDB" id="2244755at2759"/>
<evidence type="ECO:0000256" key="4">
    <source>
        <dbReference type="SAM" id="MobiDB-lite"/>
    </source>
</evidence>
<keyword evidence="1" id="KW-0507">mRNA processing</keyword>
<evidence type="ECO:0000256" key="3">
    <source>
        <dbReference type="PROSITE-ProRule" id="PRU00076"/>
    </source>
</evidence>
<feature type="compositionally biased region" description="Low complexity" evidence="4">
    <location>
        <begin position="351"/>
        <end position="360"/>
    </location>
</feature>
<feature type="disulfide bond" evidence="3">
    <location>
        <begin position="965"/>
        <end position="974"/>
    </location>
</feature>
<feature type="compositionally biased region" description="Acidic residues" evidence="4">
    <location>
        <begin position="222"/>
        <end position="236"/>
    </location>
</feature>
<comment type="caution">
    <text evidence="6">The sequence shown here is derived from an EMBL/GenBank/DDBJ whole genome shotgun (WGS) entry which is preliminary data.</text>
</comment>
<dbReference type="PROSITE" id="PS00022">
    <property type="entry name" value="EGF_1"/>
    <property type="match status" value="1"/>
</dbReference>
<dbReference type="SMART" id="SM01141">
    <property type="entry name" value="DRY_EERY"/>
    <property type="match status" value="1"/>
</dbReference>
<dbReference type="EMBL" id="PJQM01001582">
    <property type="protein sequence ID" value="RCI01989.1"/>
    <property type="molecule type" value="Genomic_DNA"/>
</dbReference>
<dbReference type="InterPro" id="IPR019147">
    <property type="entry name" value="SWAP_N_domain"/>
</dbReference>
<feature type="non-terminal residue" evidence="6">
    <location>
        <position position="1003"/>
    </location>
</feature>
<evidence type="ECO:0000313" key="7">
    <source>
        <dbReference type="Proteomes" id="UP000253551"/>
    </source>
</evidence>
<feature type="compositionally biased region" description="Basic residues" evidence="4">
    <location>
        <begin position="176"/>
        <end position="188"/>
    </location>
</feature>
<dbReference type="GO" id="GO:0008380">
    <property type="term" value="P:RNA splicing"/>
    <property type="evidence" value="ECO:0007669"/>
    <property type="project" value="UniProtKB-KW"/>
</dbReference>
<accession>A0A367KIK0</accession>
<feature type="region of interest" description="Disordered" evidence="4">
    <location>
        <begin position="160"/>
        <end position="370"/>
    </location>
</feature>
<keyword evidence="3" id="KW-0245">EGF-like domain</keyword>
<keyword evidence="7" id="KW-1185">Reference proteome</keyword>
<feature type="domain" description="EGF-like" evidence="5">
    <location>
        <begin position="937"/>
        <end position="975"/>
    </location>
</feature>
<proteinExistence type="predicted"/>
<gene>
    <name evidence="6" type="ORF">CU098_003594</name>
</gene>
<evidence type="ECO:0000313" key="6">
    <source>
        <dbReference type="EMBL" id="RCI01989.1"/>
    </source>
</evidence>
<reference evidence="6 7" key="1">
    <citation type="journal article" date="2018" name="G3 (Bethesda)">
        <title>Phylogenetic and Phylogenomic Definition of Rhizopus Species.</title>
        <authorList>
            <person name="Gryganskyi A.P."/>
            <person name="Golan J."/>
            <person name="Dolatabadi S."/>
            <person name="Mondo S."/>
            <person name="Robb S."/>
            <person name="Idnurm A."/>
            <person name="Muszewska A."/>
            <person name="Steczkiewicz K."/>
            <person name="Masonjones S."/>
            <person name="Liao H.L."/>
            <person name="Gajdeczka M.T."/>
            <person name="Anike F."/>
            <person name="Vuek A."/>
            <person name="Anishchenko I.M."/>
            <person name="Voigt K."/>
            <person name="de Hoog G.S."/>
            <person name="Smith M.E."/>
            <person name="Heitman J."/>
            <person name="Vilgalys R."/>
            <person name="Stajich J.E."/>
        </authorList>
    </citation>
    <scope>NUCLEOTIDE SEQUENCE [LARGE SCALE GENOMIC DNA]</scope>
    <source>
        <strain evidence="6 7">LSU 92-RS-03</strain>
    </source>
</reference>
<keyword evidence="3" id="KW-1015">Disulfide bond</keyword>
<dbReference type="PANTHER" id="PTHR13161:SF4">
    <property type="entry name" value="CLK4-ASSOCIATING SERINE_ARGININE RICH PROTEIN"/>
    <property type="match status" value="1"/>
</dbReference>
<dbReference type="GO" id="GO:0006397">
    <property type="term" value="P:mRNA processing"/>
    <property type="evidence" value="ECO:0007669"/>
    <property type="project" value="UniProtKB-KW"/>
</dbReference>
<evidence type="ECO:0000256" key="1">
    <source>
        <dbReference type="ARBA" id="ARBA00022664"/>
    </source>
</evidence>
<dbReference type="AlphaFoldDB" id="A0A367KIK0"/>
<dbReference type="PROSITE" id="PS50026">
    <property type="entry name" value="EGF_3"/>
    <property type="match status" value="1"/>
</dbReference>
<dbReference type="PANTHER" id="PTHR13161">
    <property type="entry name" value="SPLICING FACTOR SUPPRESSOR OF WHITE APRICOT"/>
    <property type="match status" value="1"/>
</dbReference>
<sequence>IKDLMANHKRRAERRRAYHESRLGDPQQLLRVIGSSLKLYPDAEQFYYHENPENLMSWQGNPDIKIDRFDGRSLLDFVADPAQSSRENNEDSDELNFERYRDLIEANRLNSLQTDILEYVDDLTDKDKEILNNMSAKYGVKSYARLLRVAKKDRDAELKVLKKKQDEGMPKDPSAKKGRKKRKRRRRRGDYLEGRHRYRRRHSPSYEPYRNGSSSGSSDDSSSGEEEDTSSDDSDFVIEFSSNAPEETIAIEQTQETAQSSQKIEQEKKLTPMEKLKLKMRAGLEKQIVSDERDKRQKEREKEVQQLQQLAKSQGLPIHSYMRPEPPTRPTGERYRSPSSSPERKLKKYRSPSSSPTRPSSSRDHRRVREKSLQKIIIDRLPVQEKDQKSVIDHLLALEKDPTKSVIVHLLVLEKDTDRLRKKDPLQDAIDQTPEKDHPGEDMTLEVLPSIPKDVDHQNIREETSLPKKGLVQENQVNIIVREAERHREKKLKCEQRYARVSYVPILATQSKKKYLKARNKDWQTEQQLSDMRGALDLCTENIRTASKKASRSYLEQGTISTQRRASVEKIKSASEQLNYLKEGIEFWSGFDIYQAQVVSEAANYLLKNNRYKASRKLTVDVDQVWIKTFKLACLEYGDCEAYGDKHWDINTLKVDFDCFLCKMSLMGWPRVTDNEELVSHSPVYIFSKDVNTTPEQVSFDTFSMFYSHMMDTSQSAMVVQDNNWLPQSKNLFEKKVDANLVVLLSSVQSPQDILPTKQASFYVNDSDDIDDYSTLAENVVNDIIENEQDATAAVFKLPSICHKKKNADDWCLSKDLSPTRFSQYFSDYEVDLFDETKEADEQFMHEMELIQEFWSDSNIVPNSLVEINSFKALSETYGVESNQYKEAARIVAYLLETVVIPNFQTVYPHKSLATFVFTPVQSKLMKRDEPDVCYKSSKACNNGTSRCQGHGKCVKNNNCFTCQCKPSFVGDSCEYVDAVSDFQLLFWTSVLLIVITTSVVAC</sequence>
<organism evidence="6 7">
    <name type="scientific">Rhizopus stolonifer</name>
    <name type="common">Rhizopus nigricans</name>
    <dbReference type="NCBI Taxonomy" id="4846"/>
    <lineage>
        <taxon>Eukaryota</taxon>
        <taxon>Fungi</taxon>
        <taxon>Fungi incertae sedis</taxon>
        <taxon>Mucoromycota</taxon>
        <taxon>Mucoromycotina</taxon>
        <taxon>Mucoromycetes</taxon>
        <taxon>Mucorales</taxon>
        <taxon>Mucorineae</taxon>
        <taxon>Rhizopodaceae</taxon>
        <taxon>Rhizopus</taxon>
    </lineage>
</organism>
<dbReference type="CDD" id="cd00054">
    <property type="entry name" value="EGF_CA"/>
    <property type="match status" value="1"/>
</dbReference>
<feature type="compositionally biased region" description="Low complexity" evidence="4">
    <location>
        <begin position="246"/>
        <end position="259"/>
    </location>
</feature>
<evidence type="ECO:0000256" key="2">
    <source>
        <dbReference type="ARBA" id="ARBA00023187"/>
    </source>
</evidence>
<name>A0A367KIK0_RHIST</name>
<dbReference type="InterPro" id="IPR000742">
    <property type="entry name" value="EGF"/>
</dbReference>
<feature type="compositionally biased region" description="Basic and acidic residues" evidence="4">
    <location>
        <begin position="160"/>
        <end position="175"/>
    </location>
</feature>
<evidence type="ECO:0000259" key="5">
    <source>
        <dbReference type="PROSITE" id="PS50026"/>
    </source>
</evidence>
<dbReference type="Pfam" id="PF12955">
    <property type="entry name" value="Vps3844_C"/>
    <property type="match status" value="1"/>
</dbReference>
<comment type="caution">
    <text evidence="3">Lacks conserved residue(s) required for the propagation of feature annotation.</text>
</comment>
<dbReference type="InterPro" id="IPR040397">
    <property type="entry name" value="SWAP"/>
</dbReference>
<feature type="compositionally biased region" description="Basic and acidic residues" evidence="4">
    <location>
        <begin position="264"/>
        <end position="304"/>
    </location>
</feature>
<keyword evidence="2" id="KW-0508">mRNA splicing</keyword>